<accession>A0A1G8FTP0</accession>
<dbReference type="Pfam" id="PF13187">
    <property type="entry name" value="Fer4_9"/>
    <property type="match status" value="1"/>
</dbReference>
<dbReference type="InterPro" id="IPR008254">
    <property type="entry name" value="Flavodoxin/NO_synth"/>
</dbReference>
<dbReference type="AlphaFoldDB" id="A0A1G8FTP0"/>
<dbReference type="EMBL" id="FNDZ01000001">
    <property type="protein sequence ID" value="SDH85491.1"/>
    <property type="molecule type" value="Genomic_DNA"/>
</dbReference>
<dbReference type="InterPro" id="IPR047964">
    <property type="entry name" value="EFR1-like"/>
</dbReference>
<dbReference type="InterPro" id="IPR017896">
    <property type="entry name" value="4Fe4S_Fe-S-bd"/>
</dbReference>
<feature type="domain" description="4Fe-4S ferredoxin-type" evidence="5">
    <location>
        <begin position="211"/>
        <end position="239"/>
    </location>
</feature>
<dbReference type="GO" id="GO:0051536">
    <property type="term" value="F:iron-sulfur cluster binding"/>
    <property type="evidence" value="ECO:0007669"/>
    <property type="project" value="UniProtKB-KW"/>
</dbReference>
<feature type="domain" description="Flavodoxin-like" evidence="4">
    <location>
        <begin position="1"/>
        <end position="143"/>
    </location>
</feature>
<evidence type="ECO:0000259" key="4">
    <source>
        <dbReference type="PROSITE" id="PS50902"/>
    </source>
</evidence>
<reference evidence="6 7" key="1">
    <citation type="submission" date="2016-10" db="EMBL/GenBank/DDBJ databases">
        <authorList>
            <person name="de Groot N.N."/>
        </authorList>
    </citation>
    <scope>NUCLEOTIDE SEQUENCE [LARGE SCALE GENOMIC DNA]</scope>
    <source>
        <strain evidence="6 7">CGMCC 1.5058</strain>
    </source>
</reference>
<dbReference type="Pfam" id="PF12724">
    <property type="entry name" value="Flavodoxin_5"/>
    <property type="match status" value="1"/>
</dbReference>
<dbReference type="PROSITE" id="PS50902">
    <property type="entry name" value="FLAVODOXIN_LIKE"/>
    <property type="match status" value="1"/>
</dbReference>
<evidence type="ECO:0000256" key="3">
    <source>
        <dbReference type="ARBA" id="ARBA00023014"/>
    </source>
</evidence>
<dbReference type="NCBIfam" id="NF038196">
    <property type="entry name" value="ferrodoxin_EFR1"/>
    <property type="match status" value="1"/>
</dbReference>
<protein>
    <submittedName>
        <fullName evidence="6">4Fe-4S dicluster domain-containing protein</fullName>
    </submittedName>
</protein>
<dbReference type="GO" id="GO:0016651">
    <property type="term" value="F:oxidoreductase activity, acting on NAD(P)H"/>
    <property type="evidence" value="ECO:0007669"/>
    <property type="project" value="UniProtKB-ARBA"/>
</dbReference>
<evidence type="ECO:0000313" key="6">
    <source>
        <dbReference type="EMBL" id="SDH85491.1"/>
    </source>
</evidence>
<dbReference type="SUPFAM" id="SSF52218">
    <property type="entry name" value="Flavoproteins"/>
    <property type="match status" value="1"/>
</dbReference>
<dbReference type="Gene3D" id="3.30.70.20">
    <property type="match status" value="1"/>
</dbReference>
<evidence type="ECO:0000256" key="1">
    <source>
        <dbReference type="ARBA" id="ARBA00022723"/>
    </source>
</evidence>
<keyword evidence="3" id="KW-0411">Iron-sulfur</keyword>
<gene>
    <name evidence="6" type="ORF">SAMN05421804_10132</name>
</gene>
<dbReference type="PROSITE" id="PS51379">
    <property type="entry name" value="4FE4S_FER_2"/>
    <property type="match status" value="2"/>
</dbReference>
<dbReference type="InterPro" id="IPR017900">
    <property type="entry name" value="4Fe4S_Fe_S_CS"/>
</dbReference>
<proteinExistence type="predicted"/>
<name>A0A1G8FTP0_9CLOT</name>
<dbReference type="PANTHER" id="PTHR43122">
    <property type="entry name" value="FERREDOXIN SUBUNIT OF PYRUVATE:FLAVODOXIN OXIDOREDUCTASE-RELATED"/>
    <property type="match status" value="1"/>
</dbReference>
<evidence type="ECO:0000313" key="7">
    <source>
        <dbReference type="Proteomes" id="UP000183255"/>
    </source>
</evidence>
<dbReference type="SUPFAM" id="SSF54862">
    <property type="entry name" value="4Fe-4S ferredoxins"/>
    <property type="match status" value="1"/>
</dbReference>
<keyword evidence="1" id="KW-0479">Metal-binding</keyword>
<dbReference type="PANTHER" id="PTHR43122:SF1">
    <property type="entry name" value="IRON-SULFUR-BINDING PROTEIN"/>
    <property type="match status" value="1"/>
</dbReference>
<dbReference type="InterPro" id="IPR026816">
    <property type="entry name" value="Flavodoxin_dom"/>
</dbReference>
<sequence>MIFYFSGTGNSRYAAERIGSMMDEKVIDMAKSHKDERFTFEVKDQEKIGFVFPVYYYGPPVIVKEFMTKLKISGNEDSYVFMVMTCGSSSGGADRYVSKILAEHGLEIKAFFSVLMVDNFIMGYDLSDEEDRENINKKAEERLDKIAKSILVKGVSDRKSSQFDQLLTSTVYPFYVRGRNTKKFFADERCISCYLCEEICPVQAIKMVDGRPVWVLNQCVHCVACINRCPVEAIQYGDATKKRRRYVHPSVGI</sequence>
<evidence type="ECO:0000259" key="5">
    <source>
        <dbReference type="PROSITE" id="PS51379"/>
    </source>
</evidence>
<dbReference type="PROSITE" id="PS00198">
    <property type="entry name" value="4FE4S_FER_1"/>
    <property type="match status" value="2"/>
</dbReference>
<evidence type="ECO:0000256" key="2">
    <source>
        <dbReference type="ARBA" id="ARBA00023004"/>
    </source>
</evidence>
<dbReference type="InterPro" id="IPR029039">
    <property type="entry name" value="Flavoprotein-like_sf"/>
</dbReference>
<keyword evidence="2" id="KW-0408">Iron</keyword>
<dbReference type="GO" id="GO:0046872">
    <property type="term" value="F:metal ion binding"/>
    <property type="evidence" value="ECO:0007669"/>
    <property type="project" value="UniProtKB-KW"/>
</dbReference>
<dbReference type="RefSeq" id="WP_031572537.1">
    <property type="nucleotide sequence ID" value="NZ_FNDZ01000001.1"/>
</dbReference>
<organism evidence="6 7">
    <name type="scientific">Proteiniclasticum ruminis</name>
    <dbReference type="NCBI Taxonomy" id="398199"/>
    <lineage>
        <taxon>Bacteria</taxon>
        <taxon>Bacillati</taxon>
        <taxon>Bacillota</taxon>
        <taxon>Clostridia</taxon>
        <taxon>Eubacteriales</taxon>
        <taxon>Clostridiaceae</taxon>
        <taxon>Proteiniclasticum</taxon>
    </lineage>
</organism>
<feature type="domain" description="4Fe-4S ferredoxin-type" evidence="5">
    <location>
        <begin position="181"/>
        <end position="210"/>
    </location>
</feature>
<dbReference type="GO" id="GO:0010181">
    <property type="term" value="F:FMN binding"/>
    <property type="evidence" value="ECO:0007669"/>
    <property type="project" value="InterPro"/>
</dbReference>
<dbReference type="Proteomes" id="UP000183255">
    <property type="component" value="Unassembled WGS sequence"/>
</dbReference>
<dbReference type="Gene3D" id="3.40.50.360">
    <property type="match status" value="1"/>
</dbReference>